<comment type="caution">
    <text evidence="2">The sequence shown here is derived from an EMBL/GenBank/DDBJ whole genome shotgun (WGS) entry which is preliminary data.</text>
</comment>
<evidence type="ECO:0000313" key="2">
    <source>
        <dbReference type="EMBL" id="MCZ2723349.1"/>
    </source>
</evidence>
<dbReference type="InterPro" id="IPR004017">
    <property type="entry name" value="Cys_rich_dom"/>
</dbReference>
<accession>A0ABT4JYD8</accession>
<evidence type="ECO:0000259" key="1">
    <source>
        <dbReference type="Pfam" id="PF02754"/>
    </source>
</evidence>
<dbReference type="Proteomes" id="UP001149719">
    <property type="component" value="Unassembled WGS sequence"/>
</dbReference>
<reference evidence="2" key="1">
    <citation type="submission" date="2022-12" db="EMBL/GenBank/DDBJ databases">
        <title>Marinomonas 15G1-11 sp. nov, isolated from marine algae.</title>
        <authorList>
            <person name="Butt M."/>
            <person name="Choi D.G."/>
            <person name="Kim J.M."/>
            <person name="Lee J.K."/>
            <person name="Baek J.H."/>
            <person name="Jeon C.O."/>
        </authorList>
    </citation>
    <scope>NUCLEOTIDE SEQUENCE</scope>
    <source>
        <strain evidence="2">15G1-11</strain>
    </source>
</reference>
<keyword evidence="3" id="KW-1185">Reference proteome</keyword>
<feature type="domain" description="Cysteine-rich" evidence="1">
    <location>
        <begin position="35"/>
        <end position="115"/>
    </location>
</feature>
<feature type="domain" description="Cysteine-rich" evidence="1">
    <location>
        <begin position="162"/>
        <end position="247"/>
    </location>
</feature>
<protein>
    <submittedName>
        <fullName evidence="2">(Fe-S)-binding protein</fullName>
    </submittedName>
</protein>
<dbReference type="RefSeq" id="WP_269127450.1">
    <property type="nucleotide sequence ID" value="NZ_JAPUBN010000021.1"/>
</dbReference>
<evidence type="ECO:0000313" key="3">
    <source>
        <dbReference type="Proteomes" id="UP001149719"/>
    </source>
</evidence>
<sequence>MPVHHFIPEEPLVESLTDALSTPLKLYPTKPEKVYVFGTCLVDLFYPEAGMSGVVLLEHAGVEVLFPQDQTCCGQPAYTSGYKEEARLVALAQMSIFGEDYPIVVPSGSCGGMMKTHYPRLFEGTEHHQQALDFSERIYELTDFLVHVCDLSLEDKGERTKIALHTSCSSRREMKTTDSGKLLLGQLKNVALVEPKKVTECCGFGGAFSVRHSEISSAMVKDKVMHLSNTKADAFLSSDCGCLMNIKGAAEKDKSALTLRRGEHLLSFVARRAGLIADGVEV</sequence>
<proteinExistence type="predicted"/>
<dbReference type="PANTHER" id="PTHR30296:SF0">
    <property type="entry name" value="LACTATE UTILIZATION PROTEIN A"/>
    <property type="match status" value="1"/>
</dbReference>
<dbReference type="Pfam" id="PF02754">
    <property type="entry name" value="CCG"/>
    <property type="match status" value="2"/>
</dbReference>
<organism evidence="2 3">
    <name type="scientific">Marinomonas phaeophyticola</name>
    <dbReference type="NCBI Taxonomy" id="3004091"/>
    <lineage>
        <taxon>Bacteria</taxon>
        <taxon>Pseudomonadati</taxon>
        <taxon>Pseudomonadota</taxon>
        <taxon>Gammaproteobacteria</taxon>
        <taxon>Oceanospirillales</taxon>
        <taxon>Oceanospirillaceae</taxon>
        <taxon>Marinomonas</taxon>
    </lineage>
</organism>
<dbReference type="PANTHER" id="PTHR30296">
    <property type="entry name" value="UNCHARACTERIZED PROTEIN YKGE"/>
    <property type="match status" value="1"/>
</dbReference>
<gene>
    <name evidence="2" type="ORF">O1D97_17480</name>
</gene>
<name>A0ABT4JYD8_9GAMM</name>
<dbReference type="EMBL" id="JAPUBN010000021">
    <property type="protein sequence ID" value="MCZ2723349.1"/>
    <property type="molecule type" value="Genomic_DNA"/>
</dbReference>